<comment type="similarity">
    <text evidence="1 4">Belongs to the CKS family.</text>
</comment>
<dbReference type="Proteomes" id="UP000626109">
    <property type="component" value="Unassembled WGS sequence"/>
</dbReference>
<reference evidence="7" key="1">
    <citation type="submission" date="2021-02" db="EMBL/GenBank/DDBJ databases">
        <authorList>
            <person name="Dougan E. K."/>
            <person name="Rhodes N."/>
            <person name="Thang M."/>
            <person name="Chan C."/>
        </authorList>
    </citation>
    <scope>NUCLEOTIDE SEQUENCE</scope>
</reference>
<dbReference type="Proteomes" id="UP000654075">
    <property type="component" value="Unassembled WGS sequence"/>
</dbReference>
<dbReference type="AlphaFoldDB" id="A0A813KKF5"/>
<evidence type="ECO:0000256" key="1">
    <source>
        <dbReference type="ARBA" id="ARBA00007782"/>
    </source>
</evidence>
<evidence type="ECO:0000256" key="5">
    <source>
        <dbReference type="SAM" id="MobiDB-lite"/>
    </source>
</evidence>
<dbReference type="EMBL" id="CAJNNW010031892">
    <property type="protein sequence ID" value="CAE8709787.1"/>
    <property type="molecule type" value="Genomic_DNA"/>
</dbReference>
<gene>
    <name evidence="6" type="ORF">PGLA1383_LOCUS1003</name>
    <name evidence="7" type="ORF">PGLA2088_LOCUS35631</name>
</gene>
<evidence type="ECO:0000313" key="7">
    <source>
        <dbReference type="EMBL" id="CAE8709787.1"/>
    </source>
</evidence>
<comment type="caution">
    <text evidence="7">The sequence shown here is derived from an EMBL/GenBank/DDBJ whole genome shotgun (WGS) entry which is preliminary data.</text>
</comment>
<dbReference type="SMART" id="SM01084">
    <property type="entry name" value="CKS"/>
    <property type="match status" value="1"/>
</dbReference>
<dbReference type="EMBL" id="CAJNNV010000264">
    <property type="protein sequence ID" value="CAE8581997.1"/>
    <property type="molecule type" value="Genomic_DNA"/>
</dbReference>
<dbReference type="OrthoDB" id="440676at2759"/>
<dbReference type="InterPro" id="IPR000789">
    <property type="entry name" value="Cyclin-dep_kinase_reg-sub"/>
</dbReference>
<dbReference type="GO" id="GO:0051301">
    <property type="term" value="P:cell division"/>
    <property type="evidence" value="ECO:0007669"/>
    <property type="project" value="UniProtKB-UniRule"/>
</dbReference>
<dbReference type="SUPFAM" id="SSF55637">
    <property type="entry name" value="Cell cycle regulatory proteins"/>
    <property type="match status" value="1"/>
</dbReference>
<dbReference type="PANTHER" id="PTHR23415">
    <property type="entry name" value="CYCLIN-DEPENDENT KINASES REGULATORY SUBUNIT/60S RIBOSOME SUBUNIT BIOGENESIS PROTEIN NIP7"/>
    <property type="match status" value="1"/>
</dbReference>
<name>A0A813KKF5_POLGL</name>
<evidence type="ECO:0000256" key="4">
    <source>
        <dbReference type="RuleBase" id="RU311113"/>
    </source>
</evidence>
<feature type="region of interest" description="Disordered" evidence="5">
    <location>
        <begin position="24"/>
        <end position="43"/>
    </location>
</feature>
<organism evidence="7 8">
    <name type="scientific">Polarella glacialis</name>
    <name type="common">Dinoflagellate</name>
    <dbReference type="NCBI Taxonomy" id="89957"/>
    <lineage>
        <taxon>Eukaryota</taxon>
        <taxon>Sar</taxon>
        <taxon>Alveolata</taxon>
        <taxon>Dinophyceae</taxon>
        <taxon>Suessiales</taxon>
        <taxon>Suessiaceae</taxon>
        <taxon>Polarella</taxon>
    </lineage>
</organism>
<accession>A0A813KKF5</accession>
<evidence type="ECO:0000313" key="9">
    <source>
        <dbReference type="Proteomes" id="UP000654075"/>
    </source>
</evidence>
<keyword evidence="9" id="KW-1185">Reference proteome</keyword>
<feature type="compositionally biased region" description="Low complexity" evidence="5">
    <location>
        <begin position="27"/>
        <end position="43"/>
    </location>
</feature>
<sequence length="168" mass="19880">MNSAMTDDFEMSDMEEIEFQQTMMEAVSQQQQPEQQTVPTSQQVHQWEVETDYSEKYCDDIYEYRRVTVPRGMLNLFPQGRTMQEIEWRGHGITMSRGWEHYDHHQPEANVLLFRRVLGTDPKTGGIPPEMAVKVQQRACYIAELEQMRERMLAEQARRNELQVGDMF</sequence>
<evidence type="ECO:0000256" key="3">
    <source>
        <dbReference type="ARBA" id="ARBA00023306"/>
    </source>
</evidence>
<comment type="function">
    <text evidence="4">Binds to the catalytic subunit of the cyclin dependent kinases and is essential for their biological function.</text>
</comment>
<evidence type="ECO:0000256" key="2">
    <source>
        <dbReference type="ARBA" id="ARBA00022618"/>
    </source>
</evidence>
<proteinExistence type="inferred from homology"/>
<protein>
    <recommendedName>
        <fullName evidence="4">Cyclin-dependent kinases regulatory subunit</fullName>
    </recommendedName>
</protein>
<dbReference type="PRINTS" id="PR00296">
    <property type="entry name" value="CYCLINKINASE"/>
</dbReference>
<evidence type="ECO:0000313" key="8">
    <source>
        <dbReference type="Proteomes" id="UP000626109"/>
    </source>
</evidence>
<keyword evidence="3 4" id="KW-0131">Cell cycle</keyword>
<evidence type="ECO:0000313" key="6">
    <source>
        <dbReference type="EMBL" id="CAE8581997.1"/>
    </source>
</evidence>
<dbReference type="Gene3D" id="3.30.170.10">
    <property type="entry name" value="Cyclin-dependent kinase, regulatory subunit"/>
    <property type="match status" value="1"/>
</dbReference>
<dbReference type="InterPro" id="IPR036858">
    <property type="entry name" value="Cyclin-dep_kinase_reg-sub_sf"/>
</dbReference>
<dbReference type="Pfam" id="PF01111">
    <property type="entry name" value="CKS"/>
    <property type="match status" value="1"/>
</dbReference>
<keyword evidence="2 4" id="KW-0132">Cell division</keyword>
<dbReference type="GO" id="GO:0016538">
    <property type="term" value="F:cyclin-dependent protein serine/threonine kinase regulator activity"/>
    <property type="evidence" value="ECO:0007669"/>
    <property type="project" value="InterPro"/>
</dbReference>